<dbReference type="InterPro" id="IPR003593">
    <property type="entry name" value="AAA+_ATPase"/>
</dbReference>
<keyword evidence="3" id="KW-0547">Nucleotide-binding</keyword>
<dbReference type="InterPro" id="IPR027417">
    <property type="entry name" value="P-loop_NTPase"/>
</dbReference>
<keyword evidence="2" id="KW-0813">Transport</keyword>
<dbReference type="InterPro" id="IPR050095">
    <property type="entry name" value="ECF_ABC_transporter_ATP-bd"/>
</dbReference>
<proteinExistence type="inferred from homology"/>
<dbReference type="GO" id="GO:0043190">
    <property type="term" value="C:ATP-binding cassette (ABC) transporter complex"/>
    <property type="evidence" value="ECO:0007669"/>
    <property type="project" value="TreeGrafter"/>
</dbReference>
<organism evidence="6">
    <name type="scientific">Desulfobacca acetoxidans</name>
    <dbReference type="NCBI Taxonomy" id="60893"/>
    <lineage>
        <taxon>Bacteria</taxon>
        <taxon>Pseudomonadati</taxon>
        <taxon>Thermodesulfobacteriota</taxon>
        <taxon>Desulfobaccia</taxon>
        <taxon>Desulfobaccales</taxon>
        <taxon>Desulfobaccaceae</taxon>
        <taxon>Desulfobacca</taxon>
    </lineage>
</organism>
<evidence type="ECO:0000256" key="4">
    <source>
        <dbReference type="ARBA" id="ARBA00022840"/>
    </source>
</evidence>
<dbReference type="Pfam" id="PF00005">
    <property type="entry name" value="ABC_tran"/>
    <property type="match status" value="2"/>
</dbReference>
<accession>A0A7C5AN15</accession>
<comment type="caution">
    <text evidence="6">The sequence shown here is derived from an EMBL/GenBank/DDBJ whole genome shotgun (WGS) entry which is preliminary data.</text>
</comment>
<evidence type="ECO:0000256" key="3">
    <source>
        <dbReference type="ARBA" id="ARBA00022741"/>
    </source>
</evidence>
<keyword evidence="4 6" id="KW-0067">ATP-binding</keyword>
<dbReference type="PANTHER" id="PTHR43553">
    <property type="entry name" value="HEAVY METAL TRANSPORTER"/>
    <property type="match status" value="1"/>
</dbReference>
<dbReference type="SUPFAM" id="SSF52540">
    <property type="entry name" value="P-loop containing nucleoside triphosphate hydrolases"/>
    <property type="match status" value="2"/>
</dbReference>
<dbReference type="GO" id="GO:0005524">
    <property type="term" value="F:ATP binding"/>
    <property type="evidence" value="ECO:0007669"/>
    <property type="project" value="UniProtKB-KW"/>
</dbReference>
<evidence type="ECO:0000256" key="1">
    <source>
        <dbReference type="ARBA" id="ARBA00005417"/>
    </source>
</evidence>
<dbReference type="Gene3D" id="3.40.50.300">
    <property type="entry name" value="P-loop containing nucleotide triphosphate hydrolases"/>
    <property type="match status" value="2"/>
</dbReference>
<dbReference type="InterPro" id="IPR017871">
    <property type="entry name" value="ABC_transporter-like_CS"/>
</dbReference>
<dbReference type="CDD" id="cd03225">
    <property type="entry name" value="ABC_cobalt_CbiO_domain1"/>
    <property type="match status" value="2"/>
</dbReference>
<dbReference type="GO" id="GO:0042626">
    <property type="term" value="F:ATPase-coupled transmembrane transporter activity"/>
    <property type="evidence" value="ECO:0007669"/>
    <property type="project" value="TreeGrafter"/>
</dbReference>
<dbReference type="SMART" id="SM00382">
    <property type="entry name" value="AAA"/>
    <property type="match status" value="2"/>
</dbReference>
<dbReference type="EMBL" id="DTKJ01000059">
    <property type="protein sequence ID" value="HGZ12273.1"/>
    <property type="molecule type" value="Genomic_DNA"/>
</dbReference>
<dbReference type="AlphaFoldDB" id="A0A7C5AN15"/>
<evidence type="ECO:0000313" key="6">
    <source>
        <dbReference type="EMBL" id="HGZ12273.1"/>
    </source>
</evidence>
<dbReference type="InterPro" id="IPR015856">
    <property type="entry name" value="ABC_transpr_CbiO/EcfA_su"/>
</dbReference>
<dbReference type="PANTHER" id="PTHR43553:SF24">
    <property type="entry name" value="ENERGY-COUPLING FACTOR TRANSPORTER ATP-BINDING PROTEIN ECFA1"/>
    <property type="match status" value="1"/>
</dbReference>
<evidence type="ECO:0000259" key="5">
    <source>
        <dbReference type="PROSITE" id="PS50893"/>
    </source>
</evidence>
<feature type="domain" description="ABC transporter" evidence="5">
    <location>
        <begin position="245"/>
        <end position="470"/>
    </location>
</feature>
<dbReference type="GO" id="GO:0016887">
    <property type="term" value="F:ATP hydrolysis activity"/>
    <property type="evidence" value="ECO:0007669"/>
    <property type="project" value="InterPro"/>
</dbReference>
<gene>
    <name evidence="6" type="ORF">ENW48_08640</name>
</gene>
<comment type="similarity">
    <text evidence="1">Belongs to the ABC transporter superfamily.</text>
</comment>
<dbReference type="InterPro" id="IPR003439">
    <property type="entry name" value="ABC_transporter-like_ATP-bd"/>
</dbReference>
<dbReference type="PROSITE" id="PS50893">
    <property type="entry name" value="ABC_TRANSPORTER_2"/>
    <property type="match status" value="2"/>
</dbReference>
<reference evidence="6" key="1">
    <citation type="journal article" date="2020" name="mSystems">
        <title>Genome- and Community-Level Interaction Insights into Carbon Utilization and Element Cycling Functions of Hydrothermarchaeota in Hydrothermal Sediment.</title>
        <authorList>
            <person name="Zhou Z."/>
            <person name="Liu Y."/>
            <person name="Xu W."/>
            <person name="Pan J."/>
            <person name="Luo Z.H."/>
            <person name="Li M."/>
        </authorList>
    </citation>
    <scope>NUCLEOTIDE SEQUENCE [LARGE SCALE GENOMIC DNA]</scope>
    <source>
        <strain evidence="6">SpSt-853</strain>
    </source>
</reference>
<dbReference type="PROSITE" id="PS00211">
    <property type="entry name" value="ABC_TRANSPORTER_1"/>
    <property type="match status" value="2"/>
</dbReference>
<name>A0A7C5AN15_9BACT</name>
<evidence type="ECO:0000256" key="2">
    <source>
        <dbReference type="ARBA" id="ARBA00022448"/>
    </source>
</evidence>
<feature type="domain" description="ABC transporter" evidence="5">
    <location>
        <begin position="5"/>
        <end position="243"/>
    </location>
</feature>
<sequence>MAVVIRTRGLGFRYPGQGEPALADLDLDLAPGAVLVSGPTGSGKSTLGLILAGVIPHLVPGELTGRVEVAGLEPCRVPLRRLSRRVGLLLQNVDLQMVTDRVEDEVAFGLENLAVPPPEMPRHLRPALERVGAAGLAGRTLLSLSAGERQRVMLAALLVLGQEVLILDEPLAYLDRQGSAALTEILSSITQRGTTCLILEHRRHLLAPVITAEVCLSRGWRVPKPVPHVLPPPLPEAAFSGPPLLSFTEVSFGWPRHPLLFRGLSLEIYPGRSLVLLGNNGAGKTTLLKLAVGLLAPRQGMVSGPEVPDRRRRRRPGGREVALVPQNPDHQLRLPTVAQEVAWGAAGPEAAAKEMAALGLAGLEGRHPHSLSSGQKRRVTLAAALARRPQVLLLDEPTVGQDDASLARVLSRLKEFVRQGGALVTATHDVRAARVLAQEVLLLQNGRRVSGGPELLKEYFSPEEVEPAKISPPFCHKS</sequence>
<protein>
    <submittedName>
        <fullName evidence="6">ABC transporter ATP-binding protein</fullName>
    </submittedName>
</protein>